<feature type="region of interest" description="Disordered" evidence="1">
    <location>
        <begin position="187"/>
        <end position="210"/>
    </location>
</feature>
<accession>A0A8R1DWU3</accession>
<feature type="region of interest" description="Disordered" evidence="1">
    <location>
        <begin position="1"/>
        <end position="23"/>
    </location>
</feature>
<dbReference type="GO" id="GO:0045144">
    <property type="term" value="P:meiotic sister chromatid segregation"/>
    <property type="evidence" value="ECO:0007669"/>
    <property type="project" value="EnsemblMetazoa"/>
</dbReference>
<evidence type="ECO:0000256" key="1">
    <source>
        <dbReference type="SAM" id="MobiDB-lite"/>
    </source>
</evidence>
<dbReference type="GO" id="GO:0042464">
    <property type="term" value="P:dosage compensation by hypoactivation of X chromosome"/>
    <property type="evidence" value="ECO:0007669"/>
    <property type="project" value="EnsemblMetazoa"/>
</dbReference>
<evidence type="ECO:0000313" key="3">
    <source>
        <dbReference type="Proteomes" id="UP000005237"/>
    </source>
</evidence>
<dbReference type="GO" id="GO:0000794">
    <property type="term" value="C:condensed nuclear chromosome"/>
    <property type="evidence" value="ECO:0007669"/>
    <property type="project" value="EnsemblMetazoa"/>
</dbReference>
<dbReference type="GO" id="GO:0000070">
    <property type="term" value="P:mitotic sister chromatid segregation"/>
    <property type="evidence" value="ECO:0007669"/>
    <property type="project" value="EnsemblMetazoa"/>
</dbReference>
<feature type="compositionally biased region" description="Polar residues" evidence="1">
    <location>
        <begin position="1"/>
        <end position="10"/>
    </location>
</feature>
<reference evidence="3" key="1">
    <citation type="submission" date="2010-08" db="EMBL/GenBank/DDBJ databases">
        <authorList>
            <consortium name="Caenorhabditis japonica Sequencing Consortium"/>
            <person name="Wilson R.K."/>
        </authorList>
    </citation>
    <scope>NUCLEOTIDE SEQUENCE [LARGE SCALE GENOMIC DNA]</scope>
    <source>
        <strain evidence="3">DF5081</strain>
    </source>
</reference>
<dbReference type="GO" id="GO:0000796">
    <property type="term" value="C:condensin complex"/>
    <property type="evidence" value="ECO:0007669"/>
    <property type="project" value="EnsemblMetazoa"/>
</dbReference>
<organism evidence="2 3">
    <name type="scientific">Caenorhabditis japonica</name>
    <dbReference type="NCBI Taxonomy" id="281687"/>
    <lineage>
        <taxon>Eukaryota</taxon>
        <taxon>Metazoa</taxon>
        <taxon>Ecdysozoa</taxon>
        <taxon>Nematoda</taxon>
        <taxon>Chromadorea</taxon>
        <taxon>Rhabditida</taxon>
        <taxon>Rhabditina</taxon>
        <taxon>Rhabditomorpha</taxon>
        <taxon>Rhabditoidea</taxon>
        <taxon>Rhabditidae</taxon>
        <taxon>Peloderinae</taxon>
        <taxon>Caenorhabditis</taxon>
    </lineage>
</organism>
<evidence type="ECO:0000313" key="2">
    <source>
        <dbReference type="EnsemblMetazoa" id="CJA12698b.1"/>
    </source>
</evidence>
<evidence type="ECO:0008006" key="4">
    <source>
        <dbReference type="Google" id="ProtNLM"/>
    </source>
</evidence>
<dbReference type="GO" id="GO:0046536">
    <property type="term" value="C:dosage compensation complex"/>
    <property type="evidence" value="ECO:0007669"/>
    <property type="project" value="EnsemblMetazoa"/>
</dbReference>
<sequence length="885" mass="99781">MDIPSSSNVTGRRKRTVAPDEDFDPLTQSARLRQVRGTKQSNAQNLASNGLMDQVNSHVDDIVNKRKVGALNCFEYKSPLELYGIEKMVEANASIQEMAIVLESAQVILGYRVDRLHHDVRQVDSAISSGDMSRGNGTDDVHLNVENRKARKKMAITDGMNGMSDFLNQIDDEQYAENIRREALENNAEAQWNGDGEDDNGNAGEPRIDPTANSMDVDLFTQRDVFIGDLIKSLAIERAVHFQAEIAQEASAFVSADDTCHDIKDSSIDWLKTNPTFQKATKGSLDNTATSFHSLNHLGLHSPSGRTLILHPRIQDKHADDRFFTSDVTASLANNTRALLENSLSKKPAILENYLMLEVRDRPVIGRYKIMAKDVKKSTLPLAEASRERDLANLTFAEMNRFNSTDMTVIGSSDMSMLPGVRGLPLSIGDNDETIAIDAPNLNQTVSQSRVAKDEYVPPNLEALALEEALIGRIPMDPMDMDELTKIFEEKINDYNTSDFIESKVWQNGMRAEEWGKDDETSLNAVTRNTFCAGIDGWIKATDSWTNYDVVKMPVNREIKQQLEENAADEQDSYRNMVPDIGKNIFLVKSDDFMNNYPTDRFQELKIVGEELDVMKMTPGFDGEDEDVTLEQIQKEIQNRNELDMDPEPMDDMDYDASAVEVDFDDRLAAPADDDEMIERPNANNDDGHVADILFGDQLEEREQEAFDENVRQRNIEDIALGADEVPELMTGSAPEQLVGPSAEMRDEIRNIGKHDNAHWLPPEIANKERQDLLIAQRKKKEKKTKSKKVTVEEYVHYFRDISEEELEREETIVKCEKIMDEKSIFLSEQQVYLPTLGTENKPHVALDLTTLTSSGLFFKARVDKGGSMQYIKIKAPPSHREEVI</sequence>
<proteinExistence type="predicted"/>
<dbReference type="EnsemblMetazoa" id="CJA12698b.1">
    <property type="protein sequence ID" value="CJA12698b.1"/>
    <property type="gene ID" value="WBGene00131902"/>
</dbReference>
<protein>
    <recommendedName>
        <fullName evidence="4">Condensin complex subunit 2</fullName>
    </recommendedName>
</protein>
<dbReference type="Proteomes" id="UP000005237">
    <property type="component" value="Unassembled WGS sequence"/>
</dbReference>
<name>A0A8R1DWU3_CAEJA</name>
<dbReference type="AlphaFoldDB" id="A0A8R1DWU3"/>
<reference evidence="2" key="2">
    <citation type="submission" date="2022-06" db="UniProtKB">
        <authorList>
            <consortium name="EnsemblMetazoa"/>
        </authorList>
    </citation>
    <scope>IDENTIFICATION</scope>
    <source>
        <strain evidence="2">DF5081</strain>
    </source>
</reference>
<keyword evidence="3" id="KW-1185">Reference proteome</keyword>